<feature type="transmembrane region" description="Helical" evidence="5">
    <location>
        <begin position="42"/>
        <end position="61"/>
    </location>
</feature>
<name>A0A8T3VTY6_METOL</name>
<keyword evidence="4 5" id="KW-0472">Membrane</keyword>
<sequence length="316" mass="34283">MKRFFKLVEKYFFIIILIAVFIAVTLPNSFNWVMGEFMGVNIINVLLGIILFGMGTTLKIDHFVNVFKRPKEILIGVSAQYLLMPLIAFAIASLFHLNEALTVGLVLVGTVPGGTASDVITFLANGDLALSVSLTAVSTVISPILTPIITLILIGNTIAFNPVDMFISIVQIVIIPIALGLFLNYKFPDFCEELKDYLPALSSVVIAIIVAGVIGVNKDAIISSSIVIIAVIVLQYFVAMALGFIIAYLSGMKRKQMVTIAIELAFQNSGLSTSLAKTHFPALTLATVPGALYSVWQNFAGSILAYIFTKYFSNEE</sequence>
<dbReference type="InterPro" id="IPR004710">
    <property type="entry name" value="Bilac:Na_transpt"/>
</dbReference>
<evidence type="ECO:0000256" key="4">
    <source>
        <dbReference type="ARBA" id="ARBA00023136"/>
    </source>
</evidence>
<dbReference type="AlphaFoldDB" id="A0A8T3VTY6"/>
<dbReference type="PANTHER" id="PTHR10361">
    <property type="entry name" value="SODIUM-BILE ACID COTRANSPORTER"/>
    <property type="match status" value="1"/>
</dbReference>
<feature type="transmembrane region" description="Helical" evidence="5">
    <location>
        <begin position="73"/>
        <end position="95"/>
    </location>
</feature>
<dbReference type="InterPro" id="IPR002657">
    <property type="entry name" value="BilAc:Na_symport/Acr3"/>
</dbReference>
<feature type="transmembrane region" description="Helical" evidence="5">
    <location>
        <begin position="12"/>
        <end position="30"/>
    </location>
</feature>
<dbReference type="Gene3D" id="1.20.1530.20">
    <property type="match status" value="1"/>
</dbReference>
<dbReference type="InterPro" id="IPR038770">
    <property type="entry name" value="Na+/solute_symporter_sf"/>
</dbReference>
<evidence type="ECO:0000256" key="3">
    <source>
        <dbReference type="ARBA" id="ARBA00022989"/>
    </source>
</evidence>
<feature type="transmembrane region" description="Helical" evidence="5">
    <location>
        <begin position="197"/>
        <end position="216"/>
    </location>
</feature>
<evidence type="ECO:0000313" key="6">
    <source>
        <dbReference type="EMBL" id="MBE6512731.1"/>
    </source>
</evidence>
<feature type="transmembrane region" description="Helical" evidence="5">
    <location>
        <begin position="136"/>
        <end position="159"/>
    </location>
</feature>
<evidence type="ECO:0000256" key="5">
    <source>
        <dbReference type="SAM" id="Phobius"/>
    </source>
</evidence>
<evidence type="ECO:0000256" key="1">
    <source>
        <dbReference type="ARBA" id="ARBA00004141"/>
    </source>
</evidence>
<organism evidence="6 7">
    <name type="scientific">Methanobrevibacter olleyae</name>
    <dbReference type="NCBI Taxonomy" id="294671"/>
    <lineage>
        <taxon>Archaea</taxon>
        <taxon>Methanobacteriati</taxon>
        <taxon>Methanobacteriota</taxon>
        <taxon>Methanomada group</taxon>
        <taxon>Methanobacteria</taxon>
        <taxon>Methanobacteriales</taxon>
        <taxon>Methanobacteriaceae</taxon>
        <taxon>Methanobrevibacter</taxon>
    </lineage>
</organism>
<feature type="transmembrane region" description="Helical" evidence="5">
    <location>
        <begin position="165"/>
        <end position="185"/>
    </location>
</feature>
<comment type="caution">
    <text evidence="6">The sequence shown here is derived from an EMBL/GenBank/DDBJ whole genome shotgun (WGS) entry which is preliminary data.</text>
</comment>
<feature type="transmembrane region" description="Helical" evidence="5">
    <location>
        <begin position="222"/>
        <end position="249"/>
    </location>
</feature>
<feature type="transmembrane region" description="Helical" evidence="5">
    <location>
        <begin position="101"/>
        <end position="124"/>
    </location>
</feature>
<proteinExistence type="predicted"/>
<evidence type="ECO:0000313" key="7">
    <source>
        <dbReference type="Proteomes" id="UP000732619"/>
    </source>
</evidence>
<dbReference type="EMBL" id="SUTG01000028">
    <property type="protein sequence ID" value="MBE6512731.1"/>
    <property type="molecule type" value="Genomic_DNA"/>
</dbReference>
<keyword evidence="3 5" id="KW-1133">Transmembrane helix</keyword>
<dbReference type="Proteomes" id="UP000732619">
    <property type="component" value="Unassembled WGS sequence"/>
</dbReference>
<dbReference type="Pfam" id="PF01758">
    <property type="entry name" value="SBF"/>
    <property type="match status" value="1"/>
</dbReference>
<dbReference type="GO" id="GO:0016020">
    <property type="term" value="C:membrane"/>
    <property type="evidence" value="ECO:0007669"/>
    <property type="project" value="UniProtKB-SubCell"/>
</dbReference>
<keyword evidence="2 5" id="KW-0812">Transmembrane</keyword>
<gene>
    <name evidence="6" type="ORF">E7Z75_06285</name>
</gene>
<reference evidence="6" key="1">
    <citation type="submission" date="2019-04" db="EMBL/GenBank/DDBJ databases">
        <title>Evolution of Biomass-Degrading Anaerobic Consortia Revealed by Metagenomics.</title>
        <authorList>
            <person name="Peng X."/>
        </authorList>
    </citation>
    <scope>NUCLEOTIDE SEQUENCE</scope>
    <source>
        <strain evidence="6">SIG14</strain>
    </source>
</reference>
<protein>
    <submittedName>
        <fullName evidence="6">Bile acid:sodium symporter family protein</fullName>
    </submittedName>
</protein>
<comment type="subcellular location">
    <subcellularLocation>
        <location evidence="1">Membrane</location>
        <topology evidence="1">Multi-pass membrane protein</topology>
    </subcellularLocation>
</comment>
<evidence type="ECO:0000256" key="2">
    <source>
        <dbReference type="ARBA" id="ARBA00022692"/>
    </source>
</evidence>
<dbReference type="PANTHER" id="PTHR10361:SF28">
    <property type="entry name" value="P3 PROTEIN-RELATED"/>
    <property type="match status" value="1"/>
</dbReference>
<accession>A0A8T3VTY6</accession>